<keyword evidence="4 15" id="KW-0001">2Fe-2S</keyword>
<comment type="caution">
    <text evidence="15">Lacks conserved residue(s) required for the propagation of feature annotation.</text>
</comment>
<keyword evidence="8 15" id="KW-0411">Iron-sulfur</keyword>
<dbReference type="Proteomes" id="UP001158045">
    <property type="component" value="Unassembled WGS sequence"/>
</dbReference>
<keyword evidence="19" id="KW-1185">Reference proteome</keyword>
<protein>
    <recommendedName>
        <fullName evidence="14 15">Dihydroxy-acid dehydratase</fullName>
        <shortName evidence="15">DAD</shortName>
        <ecNumber evidence="14 15">4.2.1.9</ecNumber>
    </recommendedName>
</protein>
<feature type="active site" description="Proton acceptor" evidence="15">
    <location>
        <position position="473"/>
    </location>
</feature>
<dbReference type="InterPro" id="IPR000581">
    <property type="entry name" value="ILV_EDD_N"/>
</dbReference>
<dbReference type="EMBL" id="JARYZI010000009">
    <property type="protein sequence ID" value="MDH8679067.1"/>
    <property type="molecule type" value="Genomic_DNA"/>
</dbReference>
<evidence type="ECO:0000256" key="5">
    <source>
        <dbReference type="ARBA" id="ARBA00022723"/>
    </source>
</evidence>
<dbReference type="InterPro" id="IPR056740">
    <property type="entry name" value="ILV_EDD_C"/>
</dbReference>
<dbReference type="Pfam" id="PF24877">
    <property type="entry name" value="ILV_EDD_C"/>
    <property type="match status" value="1"/>
</dbReference>
<comment type="function">
    <text evidence="15">Functions in the biosynthesis of branched-chain amino acids. Catalyzes the dehydration of (2R,3R)-2,3-dihydroxy-3-methylpentanoate (2,3-dihydroxy-3-methylvalerate) into 2-oxo-3-methylpentanoate (2-oxo-3-methylvalerate) and of (2R)-2,3-dihydroxy-3-methylbutanoate (2,3-dihydroxyisovalerate) into 2-oxo-3-methylbutanoate (2-oxoisovalerate), the penultimate precursor to L-isoleucine and L-valine, respectively.</text>
</comment>
<proteinExistence type="inferred from homology"/>
<feature type="binding site" evidence="15">
    <location>
        <position position="81"/>
    </location>
    <ligand>
        <name>Mg(2+)</name>
        <dbReference type="ChEBI" id="CHEBI:18420"/>
    </ligand>
</feature>
<evidence type="ECO:0000313" key="19">
    <source>
        <dbReference type="Proteomes" id="UP001158045"/>
    </source>
</evidence>
<evidence type="ECO:0000256" key="4">
    <source>
        <dbReference type="ARBA" id="ARBA00022714"/>
    </source>
</evidence>
<evidence type="ECO:0000256" key="14">
    <source>
        <dbReference type="ARBA" id="ARBA00029490"/>
    </source>
</evidence>
<keyword evidence="3 15" id="KW-0028">Amino-acid biosynthesis</keyword>
<dbReference type="InterPro" id="IPR037237">
    <property type="entry name" value="IlvD/EDD_N"/>
</dbReference>
<keyword evidence="7 15" id="KW-0408">Iron</keyword>
<evidence type="ECO:0000256" key="8">
    <source>
        <dbReference type="ARBA" id="ARBA00023014"/>
    </source>
</evidence>
<organism evidence="18 19">
    <name type="scientific">Fusibacter bizertensis</name>
    <dbReference type="NCBI Taxonomy" id="1488331"/>
    <lineage>
        <taxon>Bacteria</taxon>
        <taxon>Bacillati</taxon>
        <taxon>Bacillota</taxon>
        <taxon>Clostridia</taxon>
        <taxon>Eubacteriales</taxon>
        <taxon>Eubacteriales Family XII. Incertae Sedis</taxon>
        <taxon>Fusibacter</taxon>
    </lineage>
</organism>
<feature type="binding site" evidence="15">
    <location>
        <position position="447"/>
    </location>
    <ligand>
        <name>Mg(2+)</name>
        <dbReference type="ChEBI" id="CHEBI:18420"/>
    </ligand>
</feature>
<comment type="catalytic activity">
    <reaction evidence="11">
        <text>(2R)-2,3-dihydroxy-3-methylbutanoate = 3-methyl-2-oxobutanoate + H2O</text>
        <dbReference type="Rhea" id="RHEA:24809"/>
        <dbReference type="ChEBI" id="CHEBI:11851"/>
        <dbReference type="ChEBI" id="CHEBI:15377"/>
        <dbReference type="ChEBI" id="CHEBI:49072"/>
        <dbReference type="EC" id="4.2.1.9"/>
    </reaction>
    <physiologicalReaction direction="left-to-right" evidence="11">
        <dbReference type="Rhea" id="RHEA:24810"/>
    </physiologicalReaction>
</comment>
<accession>A0ABT6NFA6</accession>
<evidence type="ECO:0000259" key="17">
    <source>
        <dbReference type="Pfam" id="PF24877"/>
    </source>
</evidence>
<evidence type="ECO:0000256" key="13">
    <source>
        <dbReference type="ARBA" id="ARBA00029437"/>
    </source>
</evidence>
<dbReference type="RefSeq" id="WP_281094963.1">
    <property type="nucleotide sequence ID" value="NZ_JARYZI010000009.1"/>
</dbReference>
<evidence type="ECO:0000256" key="6">
    <source>
        <dbReference type="ARBA" id="ARBA00022842"/>
    </source>
</evidence>
<keyword evidence="10 15" id="KW-0100">Branched-chain amino acid biosynthesis</keyword>
<comment type="pathway">
    <text evidence="12 15">Amino-acid biosynthesis; L-valine biosynthesis; L-valine from pyruvate: step 3/4.</text>
</comment>
<comment type="pathway">
    <text evidence="13 15">Amino-acid biosynthesis; L-isoleucine biosynthesis; L-isoleucine from 2-oxobutanoate: step 3/4.</text>
</comment>
<evidence type="ECO:0000256" key="2">
    <source>
        <dbReference type="ARBA" id="ARBA00006486"/>
    </source>
</evidence>
<comment type="subunit">
    <text evidence="15">Homodimer.</text>
</comment>
<dbReference type="SUPFAM" id="SSF143975">
    <property type="entry name" value="IlvD/EDD N-terminal domain-like"/>
    <property type="match status" value="1"/>
</dbReference>
<dbReference type="InterPro" id="IPR042096">
    <property type="entry name" value="Dihydro-acid_dehy_C"/>
</dbReference>
<evidence type="ECO:0000256" key="12">
    <source>
        <dbReference type="ARBA" id="ARBA00029436"/>
    </source>
</evidence>
<keyword evidence="5 15" id="KW-0479">Metal-binding</keyword>
<dbReference type="PANTHER" id="PTHR43661">
    <property type="entry name" value="D-XYLONATE DEHYDRATASE"/>
    <property type="match status" value="1"/>
</dbReference>
<dbReference type="InterPro" id="IPR020558">
    <property type="entry name" value="DiOHA_6PGluconate_deHydtase_CS"/>
</dbReference>
<dbReference type="PROSITE" id="PS00886">
    <property type="entry name" value="ILVD_EDD_1"/>
    <property type="match status" value="1"/>
</dbReference>
<dbReference type="NCBIfam" id="NF002068">
    <property type="entry name" value="PRK00911.1"/>
    <property type="match status" value="1"/>
</dbReference>
<reference evidence="18 19" key="1">
    <citation type="submission" date="2023-04" db="EMBL/GenBank/DDBJ databases">
        <title>Fusibacter bizertensis strain WBS, isolated from littoral bottom sediments of the Arctic seas - biochemical and genomic analysis.</title>
        <authorList>
            <person name="Brioukhanov A.L."/>
        </authorList>
    </citation>
    <scope>NUCLEOTIDE SEQUENCE [LARGE SCALE GENOMIC DNA]</scope>
    <source>
        <strain evidence="18 19">WBS</strain>
    </source>
</reference>
<sequence>MLNSRSSQLTQGVERAPHRSLLKALGLTDEEMNQPFIGVVSAFSEIVPGHAHLKTVTDSVKTGIRISGGTPFEFPVIGVCDGLAMNHEGMRYSLASRELIADSIEAMVMAHPFDGIVLVPNCDKIVPAMLMAAARLDIPAIVVSGGPMLAGNHRGKVLDLSAVFEAVGKVNAGVLSVDELSVYEEEACPTCGSCSGMYTANSMNCMTEALGMALPGNGTIPAVYSKRQRLAKESGMRIVKMVEEGLTPSKIMTKDAFHNALTADMALGCSTNTVLHLTAIANEAGVTIDLDIVDAISNQTPNLCRLSPAGADHIEDLYHVGGIQTLLYQLNVAKYLKGDVLTVSGLSLQSQLMKHPIKSVDGKVMRSVDAPYSHKGGIKVLWGNLAKDGAVVKQSAVLPSMMEHTGPARVYDGEATAVKAILSGEIKSGDVIVIRYEGPKGGPGMPEMLTPTSALVGMGLDDSVALITDGRFSGATKGAAIGHISPEAQAGGDIAYLMDGDLIEIDISLGTINHKIEDAIISNRRDQMTHRPVQVKGYLAKYARHVSSAAEGAIYR</sequence>
<evidence type="ECO:0000313" key="18">
    <source>
        <dbReference type="EMBL" id="MDH8679067.1"/>
    </source>
</evidence>
<gene>
    <name evidence="15 18" type="primary">ilvD</name>
    <name evidence="18" type="ORF">QE109_12980</name>
</gene>
<evidence type="ECO:0000259" key="16">
    <source>
        <dbReference type="Pfam" id="PF00920"/>
    </source>
</evidence>
<evidence type="ECO:0000256" key="1">
    <source>
        <dbReference type="ARBA" id="ARBA00001946"/>
    </source>
</evidence>
<feature type="binding site" description="via carbamate group" evidence="15">
    <location>
        <position position="124"/>
    </location>
    <ligand>
        <name>Mg(2+)</name>
        <dbReference type="ChEBI" id="CHEBI:18420"/>
    </ligand>
</feature>
<evidence type="ECO:0000256" key="9">
    <source>
        <dbReference type="ARBA" id="ARBA00023239"/>
    </source>
</evidence>
<feature type="domain" description="Dihydroxy-acid/6-phosphogluconate dehydratase C-terminal" evidence="17">
    <location>
        <begin position="363"/>
        <end position="553"/>
    </location>
</feature>
<feature type="modified residue" description="N6-carboxylysine" evidence="15">
    <location>
        <position position="124"/>
    </location>
</feature>
<evidence type="ECO:0000256" key="3">
    <source>
        <dbReference type="ARBA" id="ARBA00022605"/>
    </source>
</evidence>
<dbReference type="PANTHER" id="PTHR43661:SF3">
    <property type="entry name" value="D-XYLONATE DEHYDRATASE YAGF-RELATED"/>
    <property type="match status" value="1"/>
</dbReference>
<evidence type="ECO:0000256" key="10">
    <source>
        <dbReference type="ARBA" id="ARBA00023304"/>
    </source>
</evidence>
<dbReference type="InterPro" id="IPR004404">
    <property type="entry name" value="DihydroxyA_deHydtase"/>
</dbReference>
<dbReference type="PROSITE" id="PS00887">
    <property type="entry name" value="ILVD_EDD_2"/>
    <property type="match status" value="1"/>
</dbReference>
<comment type="cofactor">
    <cofactor evidence="15">
        <name>[2Fe-2S] cluster</name>
        <dbReference type="ChEBI" id="CHEBI:190135"/>
    </cofactor>
    <text evidence="15">Binds 1 [2Fe-2S] cluster per subunit. This cluster acts as a Lewis acid cofactor.</text>
</comment>
<feature type="binding site" evidence="15">
    <location>
        <position position="123"/>
    </location>
    <ligand>
        <name>Mg(2+)</name>
        <dbReference type="ChEBI" id="CHEBI:18420"/>
    </ligand>
</feature>
<feature type="domain" description="Dihydroxy-acid/6-phosphogluconate dehydratase N-terminal" evidence="16">
    <location>
        <begin position="34"/>
        <end position="349"/>
    </location>
</feature>
<dbReference type="EC" id="4.2.1.9" evidence="14 15"/>
<comment type="cofactor">
    <cofactor evidence="1 15">
        <name>Mg(2+)</name>
        <dbReference type="ChEBI" id="CHEBI:18420"/>
    </cofactor>
</comment>
<dbReference type="HAMAP" id="MF_00012">
    <property type="entry name" value="IlvD"/>
    <property type="match status" value="1"/>
</dbReference>
<evidence type="ECO:0000256" key="11">
    <source>
        <dbReference type="ARBA" id="ARBA00029304"/>
    </source>
</evidence>
<dbReference type="Pfam" id="PF00920">
    <property type="entry name" value="ILVD_EDD_N"/>
    <property type="match status" value="1"/>
</dbReference>
<comment type="caution">
    <text evidence="18">The sequence shown here is derived from an EMBL/GenBank/DDBJ whole genome shotgun (WGS) entry which is preliminary data.</text>
</comment>
<keyword evidence="9 15" id="KW-0456">Lyase</keyword>
<keyword evidence="6 15" id="KW-0460">Magnesium</keyword>
<dbReference type="GO" id="GO:0004160">
    <property type="term" value="F:dihydroxy-acid dehydratase activity"/>
    <property type="evidence" value="ECO:0007669"/>
    <property type="project" value="UniProtKB-EC"/>
</dbReference>
<evidence type="ECO:0000256" key="7">
    <source>
        <dbReference type="ARBA" id="ARBA00023004"/>
    </source>
</evidence>
<evidence type="ECO:0000256" key="15">
    <source>
        <dbReference type="HAMAP-Rule" id="MF_00012"/>
    </source>
</evidence>
<comment type="similarity">
    <text evidence="2 15">Belongs to the IlvD/Edd family.</text>
</comment>
<dbReference type="Gene3D" id="3.50.30.80">
    <property type="entry name" value="IlvD/EDD C-terminal domain-like"/>
    <property type="match status" value="1"/>
</dbReference>
<comment type="catalytic activity">
    <reaction evidence="15">
        <text>(2R,3R)-2,3-dihydroxy-3-methylpentanoate = (S)-3-methyl-2-oxopentanoate + H2O</text>
        <dbReference type="Rhea" id="RHEA:27694"/>
        <dbReference type="ChEBI" id="CHEBI:15377"/>
        <dbReference type="ChEBI" id="CHEBI:35146"/>
        <dbReference type="ChEBI" id="CHEBI:49258"/>
        <dbReference type="EC" id="4.2.1.9"/>
    </reaction>
</comment>
<name>A0ABT6NFA6_9FIRM</name>
<dbReference type="SUPFAM" id="SSF52016">
    <property type="entry name" value="LeuD/IlvD-like"/>
    <property type="match status" value="1"/>
</dbReference>
<dbReference type="NCBIfam" id="TIGR00110">
    <property type="entry name" value="ilvD"/>
    <property type="match status" value="1"/>
</dbReference>